<organism evidence="1">
    <name type="scientific">Magallana gigas</name>
    <name type="common">Pacific oyster</name>
    <name type="synonym">Crassostrea gigas</name>
    <dbReference type="NCBI Taxonomy" id="29159"/>
    <lineage>
        <taxon>Eukaryota</taxon>
        <taxon>Metazoa</taxon>
        <taxon>Spiralia</taxon>
        <taxon>Lophotrochozoa</taxon>
        <taxon>Mollusca</taxon>
        <taxon>Bivalvia</taxon>
        <taxon>Autobranchia</taxon>
        <taxon>Pteriomorphia</taxon>
        <taxon>Ostreida</taxon>
        <taxon>Ostreoidea</taxon>
        <taxon>Ostreidae</taxon>
        <taxon>Magallana</taxon>
    </lineage>
</organism>
<gene>
    <name evidence="1" type="ORF">CGI_10019758</name>
</gene>
<name>K1QAK1_MAGGI</name>
<reference evidence="1" key="1">
    <citation type="journal article" date="2012" name="Nature">
        <title>The oyster genome reveals stress adaptation and complexity of shell formation.</title>
        <authorList>
            <person name="Zhang G."/>
            <person name="Fang X."/>
            <person name="Guo X."/>
            <person name="Li L."/>
            <person name="Luo R."/>
            <person name="Xu F."/>
            <person name="Yang P."/>
            <person name="Zhang L."/>
            <person name="Wang X."/>
            <person name="Qi H."/>
            <person name="Xiong Z."/>
            <person name="Que H."/>
            <person name="Xie Y."/>
            <person name="Holland P.W."/>
            <person name="Paps J."/>
            <person name="Zhu Y."/>
            <person name="Wu F."/>
            <person name="Chen Y."/>
            <person name="Wang J."/>
            <person name="Peng C."/>
            <person name="Meng J."/>
            <person name="Yang L."/>
            <person name="Liu J."/>
            <person name="Wen B."/>
            <person name="Zhang N."/>
            <person name="Huang Z."/>
            <person name="Zhu Q."/>
            <person name="Feng Y."/>
            <person name="Mount A."/>
            <person name="Hedgecock D."/>
            <person name="Xu Z."/>
            <person name="Liu Y."/>
            <person name="Domazet-Loso T."/>
            <person name="Du Y."/>
            <person name="Sun X."/>
            <person name="Zhang S."/>
            <person name="Liu B."/>
            <person name="Cheng P."/>
            <person name="Jiang X."/>
            <person name="Li J."/>
            <person name="Fan D."/>
            <person name="Wang W."/>
            <person name="Fu W."/>
            <person name="Wang T."/>
            <person name="Wang B."/>
            <person name="Zhang J."/>
            <person name="Peng Z."/>
            <person name="Li Y."/>
            <person name="Li N."/>
            <person name="Wang J."/>
            <person name="Chen M."/>
            <person name="He Y."/>
            <person name="Tan F."/>
            <person name="Song X."/>
            <person name="Zheng Q."/>
            <person name="Huang R."/>
            <person name="Yang H."/>
            <person name="Du X."/>
            <person name="Chen L."/>
            <person name="Yang M."/>
            <person name="Gaffney P.M."/>
            <person name="Wang S."/>
            <person name="Luo L."/>
            <person name="She Z."/>
            <person name="Ming Y."/>
            <person name="Huang W."/>
            <person name="Zhang S."/>
            <person name="Huang B."/>
            <person name="Zhang Y."/>
            <person name="Qu T."/>
            <person name="Ni P."/>
            <person name="Miao G."/>
            <person name="Wang J."/>
            <person name="Wang Q."/>
            <person name="Steinberg C.E."/>
            <person name="Wang H."/>
            <person name="Li N."/>
            <person name="Qian L."/>
            <person name="Zhang G."/>
            <person name="Li Y."/>
            <person name="Yang H."/>
            <person name="Liu X."/>
            <person name="Wang J."/>
            <person name="Yin Y."/>
            <person name="Wang J."/>
        </authorList>
    </citation>
    <scope>NUCLEOTIDE SEQUENCE [LARGE SCALE GENOMIC DNA]</scope>
    <source>
        <strain evidence="1">05x7-T-G4-1.051#20</strain>
    </source>
</reference>
<evidence type="ECO:0000313" key="1">
    <source>
        <dbReference type="EMBL" id="EKC30958.1"/>
    </source>
</evidence>
<dbReference type="HOGENOM" id="CLU_3070721_0_0_1"/>
<accession>K1QAK1</accession>
<dbReference type="InParanoid" id="K1QAK1"/>
<protein>
    <submittedName>
        <fullName evidence="1">Uncharacterized protein</fullName>
    </submittedName>
</protein>
<sequence length="53" mass="5423">MLSDQDPPTSDFAPIEVDRPGCSDSGVSDSGGTGYSKYVLGVTAVVDVNTDTV</sequence>
<dbReference type="EMBL" id="JH818703">
    <property type="protein sequence ID" value="EKC30958.1"/>
    <property type="molecule type" value="Genomic_DNA"/>
</dbReference>
<dbReference type="AlphaFoldDB" id="K1QAK1"/>
<proteinExistence type="predicted"/>